<organism evidence="2 3">
    <name type="scientific">Fusarium oxysporum f. sp. cubense</name>
    <dbReference type="NCBI Taxonomy" id="61366"/>
    <lineage>
        <taxon>Eukaryota</taxon>
        <taxon>Fungi</taxon>
        <taxon>Dikarya</taxon>
        <taxon>Ascomycota</taxon>
        <taxon>Pezizomycotina</taxon>
        <taxon>Sordariomycetes</taxon>
        <taxon>Hypocreomycetidae</taxon>
        <taxon>Hypocreales</taxon>
        <taxon>Nectriaceae</taxon>
        <taxon>Fusarium</taxon>
        <taxon>Fusarium oxysporum species complex</taxon>
    </lineage>
</organism>
<evidence type="ECO:0000313" key="2">
    <source>
        <dbReference type="EMBL" id="TVY62130.1"/>
    </source>
</evidence>
<evidence type="ECO:0000313" key="3">
    <source>
        <dbReference type="Proteomes" id="UP000320707"/>
    </source>
</evidence>
<comment type="caution">
    <text evidence="2">The sequence shown here is derived from an EMBL/GenBank/DDBJ whole genome shotgun (WGS) entry which is preliminary data.</text>
</comment>
<feature type="region of interest" description="Disordered" evidence="1">
    <location>
        <begin position="1"/>
        <end position="25"/>
    </location>
</feature>
<evidence type="ECO:0000256" key="1">
    <source>
        <dbReference type="SAM" id="MobiDB-lite"/>
    </source>
</evidence>
<sequence length="196" mass="21745">MIFPVSSDSTQASSPDPVANPPAQAPEPARYRVFHIQHSPGTHKIFIPTSSPRPAGYLYHVLESSNPEDPQPTMTLVSDIIETLGQVGTIHDSRCVGSIASQELDNACATIKSHPRPFDPYEPTNAPGRPGRCELWILSVIDTLLGDGLLQPPPSEPTSRAHQPPRHHHHTAHCTHQRLYSYHPYQRRSRPALDRE</sequence>
<proteinExistence type="predicted"/>
<dbReference type="EMBL" id="SRMI01000011">
    <property type="protein sequence ID" value="TVY62130.1"/>
    <property type="molecule type" value="Genomic_DNA"/>
</dbReference>
<feature type="region of interest" description="Disordered" evidence="1">
    <location>
        <begin position="147"/>
        <end position="181"/>
    </location>
</feature>
<feature type="compositionally biased region" description="Basic residues" evidence="1">
    <location>
        <begin position="163"/>
        <end position="176"/>
    </location>
</feature>
<dbReference type="Proteomes" id="UP000320707">
    <property type="component" value="Unassembled WGS sequence"/>
</dbReference>
<gene>
    <name evidence="2" type="ORF">Focb16_v013924</name>
</gene>
<name>A0A559KR83_FUSOC</name>
<dbReference type="AlphaFoldDB" id="A0A559KR83"/>
<reference evidence="2 3" key="1">
    <citation type="journal article" date="2019" name="Microbiol. Resour. Announc.">
        <title>High-quality draft genome sequence of Fusarium oxysporum f. sp. cubense strain 160527, a causal agent of Panama disease.</title>
        <authorList>
            <person name="Asai S."/>
            <person name="Ayukawa Y."/>
            <person name="Gan P."/>
            <person name="Masuda S."/>
            <person name="Komatsu K."/>
            <person name="Shirasu K."/>
            <person name="Arie T."/>
        </authorList>
    </citation>
    <scope>NUCLEOTIDE SEQUENCE [LARGE SCALE GENOMIC DNA]</scope>
    <source>
        <strain evidence="2 3">160527</strain>
    </source>
</reference>
<accession>A0A559KR83</accession>
<feature type="compositionally biased region" description="Polar residues" evidence="1">
    <location>
        <begin position="1"/>
        <end position="14"/>
    </location>
</feature>
<protein>
    <submittedName>
        <fullName evidence="2">Uncharacterized protein</fullName>
    </submittedName>
</protein>